<name>A0A6H2DNQ7_9SPHN</name>
<evidence type="ECO:0000256" key="2">
    <source>
        <dbReference type="ARBA" id="ARBA00022723"/>
    </source>
</evidence>
<evidence type="ECO:0000313" key="6">
    <source>
        <dbReference type="EMBL" id="QJB70302.1"/>
    </source>
</evidence>
<dbReference type="CDD" id="cd06256">
    <property type="entry name" value="M14_ASTE_ASPA-like"/>
    <property type="match status" value="1"/>
</dbReference>
<evidence type="ECO:0000313" key="7">
    <source>
        <dbReference type="Proteomes" id="UP000501600"/>
    </source>
</evidence>
<dbReference type="Proteomes" id="UP000501600">
    <property type="component" value="Chromosome"/>
</dbReference>
<organism evidence="6 7">
    <name type="scientific">Parasphingorhabdus halotolerans</name>
    <dbReference type="NCBI Taxonomy" id="2725558"/>
    <lineage>
        <taxon>Bacteria</taxon>
        <taxon>Pseudomonadati</taxon>
        <taxon>Pseudomonadota</taxon>
        <taxon>Alphaproteobacteria</taxon>
        <taxon>Sphingomonadales</taxon>
        <taxon>Sphingomonadaceae</taxon>
        <taxon>Parasphingorhabdus</taxon>
    </lineage>
</organism>
<keyword evidence="2" id="KW-0479">Metal-binding</keyword>
<proteinExistence type="predicted"/>
<accession>A0A6H2DNQ7</accession>
<comment type="cofactor">
    <cofactor evidence="1">
        <name>Zn(2+)</name>
        <dbReference type="ChEBI" id="CHEBI:29105"/>
    </cofactor>
</comment>
<dbReference type="Pfam" id="PF24827">
    <property type="entry name" value="AstE_AspA_cat"/>
    <property type="match status" value="1"/>
</dbReference>
<dbReference type="KEGG" id="phao:HF685_14315"/>
<dbReference type="Gene3D" id="3.40.630.10">
    <property type="entry name" value="Zn peptidases"/>
    <property type="match status" value="1"/>
</dbReference>
<keyword evidence="4" id="KW-0862">Zinc</keyword>
<dbReference type="RefSeq" id="WP_168820568.1">
    <property type="nucleotide sequence ID" value="NZ_CP051217.1"/>
</dbReference>
<dbReference type="SUPFAM" id="SSF53187">
    <property type="entry name" value="Zn-dependent exopeptidases"/>
    <property type="match status" value="1"/>
</dbReference>
<protein>
    <submittedName>
        <fullName evidence="6">Peptidase M14</fullName>
    </submittedName>
</protein>
<dbReference type="EMBL" id="CP051217">
    <property type="protein sequence ID" value="QJB70302.1"/>
    <property type="molecule type" value="Genomic_DNA"/>
</dbReference>
<evidence type="ECO:0000256" key="1">
    <source>
        <dbReference type="ARBA" id="ARBA00001947"/>
    </source>
</evidence>
<feature type="domain" description="Succinylglutamate desuccinylase/Aspartoacylase catalytic" evidence="5">
    <location>
        <begin position="53"/>
        <end position="199"/>
    </location>
</feature>
<gene>
    <name evidence="6" type="ORF">HF685_14315</name>
</gene>
<dbReference type="GO" id="GO:0016788">
    <property type="term" value="F:hydrolase activity, acting on ester bonds"/>
    <property type="evidence" value="ECO:0007669"/>
    <property type="project" value="InterPro"/>
</dbReference>
<sequence>MDNLTIDLRRFDEIPDALYTCAPTELESVLGGPSLFFVEGRQSSPLFVTVLQHGNEPTGFEAVQAILNKYRCQLLPRSMWLFIANVAAAKKRQRVLNGQTDYNRAWPGTLVPDSCEAKLMQQVVETVTAKPLFASIDLHNNTGTNPHYACLNELDPPFLHLAASFARTTVYYRQPVGTQSLAMAKYCPAVTLECGKAGEDAALDHAAEYLEACLHMQNLPDHALAKGGIILLKTQAIVKMKPGIDFGFDGTSEVRFRDDLDHFNFGVLNAGQWLADMTDCDQLPITATTDNGEDIAYDLFEIQNNRLITRNDIIPSMATLDVDIIKQDCLFYVMQEITAT</sequence>
<keyword evidence="3" id="KW-0378">Hydrolase</keyword>
<dbReference type="InterPro" id="IPR055438">
    <property type="entry name" value="AstE_AspA_cat"/>
</dbReference>
<dbReference type="AlphaFoldDB" id="A0A6H2DNQ7"/>
<evidence type="ECO:0000259" key="5">
    <source>
        <dbReference type="Pfam" id="PF24827"/>
    </source>
</evidence>
<keyword evidence="7" id="KW-1185">Reference proteome</keyword>
<dbReference type="GO" id="GO:0046872">
    <property type="term" value="F:metal ion binding"/>
    <property type="evidence" value="ECO:0007669"/>
    <property type="project" value="UniProtKB-KW"/>
</dbReference>
<evidence type="ECO:0000256" key="3">
    <source>
        <dbReference type="ARBA" id="ARBA00022801"/>
    </source>
</evidence>
<reference evidence="6 7" key="1">
    <citation type="submission" date="2020-04" db="EMBL/GenBank/DDBJ databases">
        <title>Genome sequence for Sphingorhabdus sp. strain M1.</title>
        <authorList>
            <person name="Park S.-J."/>
        </authorList>
    </citation>
    <scope>NUCLEOTIDE SEQUENCE [LARGE SCALE GENOMIC DNA]</scope>
    <source>
        <strain evidence="6 7">JK6</strain>
    </source>
</reference>
<evidence type="ECO:0000256" key="4">
    <source>
        <dbReference type="ARBA" id="ARBA00022833"/>
    </source>
</evidence>